<feature type="signal peptide" evidence="2">
    <location>
        <begin position="1"/>
        <end position="22"/>
    </location>
</feature>
<accession>E0UF00</accession>
<dbReference type="HOGENOM" id="CLU_058830_0_0_3"/>
<evidence type="ECO:0000256" key="1">
    <source>
        <dbReference type="SAM" id="MobiDB-lite"/>
    </source>
</evidence>
<gene>
    <name evidence="3" type="ordered locus">Cyan7822_2274</name>
</gene>
<evidence type="ECO:0008006" key="5">
    <source>
        <dbReference type="Google" id="ProtNLM"/>
    </source>
</evidence>
<dbReference type="eggNOG" id="ENOG502Z8XX">
    <property type="taxonomic scope" value="Bacteria"/>
</dbReference>
<dbReference type="KEGG" id="cyj:Cyan7822_2274"/>
<evidence type="ECO:0000313" key="3">
    <source>
        <dbReference type="EMBL" id="ADN14252.1"/>
    </source>
</evidence>
<evidence type="ECO:0000313" key="4">
    <source>
        <dbReference type="Proteomes" id="UP000008206"/>
    </source>
</evidence>
<feature type="chain" id="PRO_5003141280" description="Lipoprotein" evidence="2">
    <location>
        <begin position="23"/>
        <end position="408"/>
    </location>
</feature>
<evidence type="ECO:0000256" key="2">
    <source>
        <dbReference type="SAM" id="SignalP"/>
    </source>
</evidence>
<feature type="compositionally biased region" description="Polar residues" evidence="1">
    <location>
        <begin position="31"/>
        <end position="64"/>
    </location>
</feature>
<sequence length="408" mass="45707">MKKTFTSFIVTLGLLGLLQSCASVEQKKAATENSASSPNALQTSTGSEATQTAAKVESISSQEPPKQFDEAKAKRLTDTARLLAGMKVEDSSELAKIQNMDVWQNHHHTLENSWAQLNKQQLSKVRNWSDKELSAINSTSPTVFYPFSGPDFLYAYSLFPQGKEYIMIGLEPVGTIPTLSATNTGQVYRKLAEARNSLYALLKFSFFRTNDMKQDMANQGVIPVLYTFLARTNNQILDVELVGIDKQGNVQKMAKGMVPGVKIYFVPQGETTPRTLYYFSTDLSNDGLKKTPEFAEFVKKVNSPVTYLKAASYLMYNDSFSTIRNAILTQSNHVLQDDSGMPVKFFAQQKWNLKFYGNYTQPIGLFSNRYQPDLHKIYQSGKSIKPLNFGIGYKFGVNESNLMLANHK</sequence>
<keyword evidence="4" id="KW-1185">Reference proteome</keyword>
<dbReference type="PROSITE" id="PS51257">
    <property type="entry name" value="PROKAR_LIPOPROTEIN"/>
    <property type="match status" value="1"/>
</dbReference>
<reference evidence="4" key="1">
    <citation type="journal article" date="2011" name="MBio">
        <title>Novel metabolic attributes of the genus Cyanothece, comprising a group of unicellular nitrogen-fixing Cyanobacteria.</title>
        <authorList>
            <person name="Bandyopadhyay A."/>
            <person name="Elvitigala T."/>
            <person name="Welsh E."/>
            <person name="Stockel J."/>
            <person name="Liberton M."/>
            <person name="Min H."/>
            <person name="Sherman L.A."/>
            <person name="Pakrasi H.B."/>
        </authorList>
    </citation>
    <scope>NUCLEOTIDE SEQUENCE [LARGE SCALE GENOMIC DNA]</scope>
    <source>
        <strain evidence="4">PCC 7822</strain>
    </source>
</reference>
<dbReference type="OrthoDB" id="977906at2"/>
<dbReference type="Proteomes" id="UP000008206">
    <property type="component" value="Chromosome"/>
</dbReference>
<dbReference type="STRING" id="497965.Cyan7822_2274"/>
<keyword evidence="2" id="KW-0732">Signal</keyword>
<organism evidence="3 4">
    <name type="scientific">Gloeothece verrucosa (strain PCC 7822)</name>
    <name type="common">Cyanothece sp. (strain PCC 7822)</name>
    <dbReference type="NCBI Taxonomy" id="497965"/>
    <lineage>
        <taxon>Bacteria</taxon>
        <taxon>Bacillati</taxon>
        <taxon>Cyanobacteriota</taxon>
        <taxon>Cyanophyceae</taxon>
        <taxon>Oscillatoriophycideae</taxon>
        <taxon>Chroococcales</taxon>
        <taxon>Aphanothecaceae</taxon>
        <taxon>Gloeothece</taxon>
        <taxon>Gloeothece verrucosa</taxon>
    </lineage>
</organism>
<dbReference type="EMBL" id="CP002198">
    <property type="protein sequence ID" value="ADN14252.1"/>
    <property type="molecule type" value="Genomic_DNA"/>
</dbReference>
<protein>
    <recommendedName>
        <fullName evidence="5">Lipoprotein</fullName>
    </recommendedName>
</protein>
<feature type="region of interest" description="Disordered" evidence="1">
    <location>
        <begin position="30"/>
        <end position="72"/>
    </location>
</feature>
<name>E0UF00_GLOV7</name>
<proteinExistence type="predicted"/>
<dbReference type="AlphaFoldDB" id="E0UF00"/>
<dbReference type="RefSeq" id="WP_013322357.1">
    <property type="nucleotide sequence ID" value="NC_014501.1"/>
</dbReference>